<dbReference type="PANTHER" id="PTHR23150">
    <property type="entry name" value="SULFATASE MODIFYING FACTOR 1, 2"/>
    <property type="match status" value="1"/>
</dbReference>
<dbReference type="KEGG" id="njp:NEJAP_1011"/>
<feature type="transmembrane region" description="Helical" evidence="1">
    <location>
        <begin position="320"/>
        <end position="342"/>
    </location>
</feature>
<dbReference type="AlphaFoldDB" id="A0A7R6P811"/>
<feature type="domain" description="Protein kinase" evidence="2">
    <location>
        <begin position="23"/>
        <end position="278"/>
    </location>
</feature>
<dbReference type="InterPro" id="IPR051043">
    <property type="entry name" value="Sulfatase_Mod_Factor_Kinase"/>
</dbReference>
<dbReference type="InterPro" id="IPR005532">
    <property type="entry name" value="SUMF_dom"/>
</dbReference>
<dbReference type="InterPro" id="IPR011009">
    <property type="entry name" value="Kinase-like_dom_sf"/>
</dbReference>
<dbReference type="SUPFAM" id="SSF56112">
    <property type="entry name" value="Protein kinase-like (PK-like)"/>
    <property type="match status" value="1"/>
</dbReference>
<keyword evidence="4" id="KW-1185">Reference proteome</keyword>
<evidence type="ECO:0000313" key="4">
    <source>
        <dbReference type="Proteomes" id="UP000595332"/>
    </source>
</evidence>
<dbReference type="Pfam" id="PF00069">
    <property type="entry name" value="Pkinase"/>
    <property type="match status" value="1"/>
</dbReference>
<dbReference type="Pfam" id="PF03781">
    <property type="entry name" value="FGE-sulfatase"/>
    <property type="match status" value="1"/>
</dbReference>
<dbReference type="EMBL" id="AP014546">
    <property type="protein sequence ID" value="BBB28968.1"/>
    <property type="molecule type" value="Genomic_DNA"/>
</dbReference>
<dbReference type="PROSITE" id="PS50011">
    <property type="entry name" value="PROTEIN_KINASE_DOM"/>
    <property type="match status" value="1"/>
</dbReference>
<dbReference type="InterPro" id="IPR016187">
    <property type="entry name" value="CTDL_fold"/>
</dbReference>
<organism evidence="3 4">
    <name type="scientific">Neptunomonas japonica JAMM 1380</name>
    <dbReference type="NCBI Taxonomy" id="1441457"/>
    <lineage>
        <taxon>Bacteria</taxon>
        <taxon>Pseudomonadati</taxon>
        <taxon>Pseudomonadota</taxon>
        <taxon>Gammaproteobacteria</taxon>
        <taxon>Oceanospirillales</taxon>
        <taxon>Oceanospirillaceae</taxon>
        <taxon>Neptunomonas</taxon>
    </lineage>
</organism>
<accession>A0A7R6P811</accession>
<dbReference type="SUPFAM" id="SSF56436">
    <property type="entry name" value="C-type lectin-like"/>
    <property type="match status" value="1"/>
</dbReference>
<dbReference type="Gene3D" id="3.90.1580.10">
    <property type="entry name" value="paralog of FGE (formylglycine-generating enzyme)"/>
    <property type="match status" value="1"/>
</dbReference>
<evidence type="ECO:0000313" key="3">
    <source>
        <dbReference type="EMBL" id="BBB28968.1"/>
    </source>
</evidence>
<name>A0A7R6P811_9GAMM</name>
<sequence length="660" mass="73433">MEKQQQSHALNDGQVIGPEHHKFKLKGPATAHPLGQFWQAEDISTPSPTPVSIIVISPELTRHKGLLAAFKQQIIQAKNLHHKHIVSIYGYFVERGGILFFACEALDGLTLDTLIKTKKVTKLKANHLRGLLLQTAVAVDIFTNKVRKPHGALAPDLIYINRQGGVKLLPISPRTLLQETSFTLQPAFQFPAYQSPEAFHANLLPTTADVYSMGCIAYAALSGAAPFSLTDDEALHIRKELKQPFKTSKNQWMILQQALATDPEERQANAIALIQALFNEQEEKGVESLNSDTMHQDDEATEYTSNIADIRHSSKLPIRLLLWTSLFFSGVLVGFTASLYLAQEQQAATNNHITAWKEQAQIWKATSDDHEQTIQLLKKKLEELPDITTLAAATSAANKIAVLPREEAKLEENFGVFQDALDSGAYGPQMISLPAGTFQLGDLNQQGDDNEQPVQTITHLHPFALSRFEVTFAQYDHFAKLTGRSLPNDEGWGRDSQPVINVSWQDATAYAAWLSAETGENYRLPSEAEWEYAARSGSQSAFWWGNELSPQRAVCDECGSLWDGKKPAPVGSLAANPWGFHDLNGNVDEWVQDCYSDTYLGHPSDGSARTQTNCNFRSMRGGSWFDISRVIRSASRYRHPPNTSRNTWGFRVALDLNSDR</sequence>
<dbReference type="InterPro" id="IPR000719">
    <property type="entry name" value="Prot_kinase_dom"/>
</dbReference>
<dbReference type="SMART" id="SM00220">
    <property type="entry name" value="S_TKc"/>
    <property type="match status" value="1"/>
</dbReference>
<dbReference type="GO" id="GO:0005524">
    <property type="term" value="F:ATP binding"/>
    <property type="evidence" value="ECO:0007669"/>
    <property type="project" value="InterPro"/>
</dbReference>
<dbReference type="PANTHER" id="PTHR23150:SF35">
    <property type="entry name" value="BLL6746 PROTEIN"/>
    <property type="match status" value="1"/>
</dbReference>
<evidence type="ECO:0000259" key="2">
    <source>
        <dbReference type="PROSITE" id="PS50011"/>
    </source>
</evidence>
<dbReference type="Gene3D" id="1.10.510.10">
    <property type="entry name" value="Transferase(Phosphotransferase) domain 1"/>
    <property type="match status" value="1"/>
</dbReference>
<dbReference type="Proteomes" id="UP000595332">
    <property type="component" value="Chromosome"/>
</dbReference>
<protein>
    <recommendedName>
        <fullName evidence="2">Protein kinase domain-containing protein</fullName>
    </recommendedName>
</protein>
<keyword evidence="1" id="KW-0472">Membrane</keyword>
<keyword evidence="1" id="KW-0812">Transmembrane</keyword>
<proteinExistence type="predicted"/>
<dbReference type="RefSeq" id="WP_201349610.1">
    <property type="nucleotide sequence ID" value="NZ_AP014546.1"/>
</dbReference>
<evidence type="ECO:0000256" key="1">
    <source>
        <dbReference type="SAM" id="Phobius"/>
    </source>
</evidence>
<dbReference type="GO" id="GO:0004672">
    <property type="term" value="F:protein kinase activity"/>
    <property type="evidence" value="ECO:0007669"/>
    <property type="project" value="InterPro"/>
</dbReference>
<dbReference type="GO" id="GO:0120147">
    <property type="term" value="F:formylglycine-generating oxidase activity"/>
    <property type="evidence" value="ECO:0007669"/>
    <property type="project" value="TreeGrafter"/>
</dbReference>
<reference evidence="3 4" key="1">
    <citation type="journal article" date="2008" name="Int. J. Syst. Evol. Microbiol.">
        <title>Neptunomonas japonica sp. nov., an Osedax japonicus symbiont-like bacterium isolated from sediment adjacent to sperm whale carcasses off Kagoshima, Japan.</title>
        <authorList>
            <person name="Miyazaki M."/>
            <person name="Nogi Y."/>
            <person name="Fujiwara Y."/>
            <person name="Kawato M."/>
            <person name="Kubokawa K."/>
            <person name="Horikoshi K."/>
        </authorList>
    </citation>
    <scope>NUCLEOTIDE SEQUENCE [LARGE SCALE GENOMIC DNA]</scope>
    <source>
        <strain evidence="3 4">JAMM 1380</strain>
    </source>
</reference>
<keyword evidence="1" id="KW-1133">Transmembrane helix</keyword>
<gene>
    <name evidence="3" type="ORF">NEJAP_1011</name>
</gene>
<dbReference type="InterPro" id="IPR042095">
    <property type="entry name" value="SUMF_sf"/>
</dbReference>